<dbReference type="PANTHER" id="PTHR43669">
    <property type="entry name" value="5-KETO-D-GLUCONATE 5-REDUCTASE"/>
    <property type="match status" value="1"/>
</dbReference>
<evidence type="ECO:0008006" key="5">
    <source>
        <dbReference type="Google" id="ProtNLM"/>
    </source>
</evidence>
<dbReference type="Pfam" id="PF00106">
    <property type="entry name" value="adh_short"/>
    <property type="match status" value="1"/>
</dbReference>
<organism evidence="3 4">
    <name type="scientific">Aplosporella prunicola CBS 121167</name>
    <dbReference type="NCBI Taxonomy" id="1176127"/>
    <lineage>
        <taxon>Eukaryota</taxon>
        <taxon>Fungi</taxon>
        <taxon>Dikarya</taxon>
        <taxon>Ascomycota</taxon>
        <taxon>Pezizomycotina</taxon>
        <taxon>Dothideomycetes</taxon>
        <taxon>Dothideomycetes incertae sedis</taxon>
        <taxon>Botryosphaeriales</taxon>
        <taxon>Aplosporellaceae</taxon>
        <taxon>Aplosporella</taxon>
    </lineage>
</organism>
<evidence type="ECO:0000256" key="1">
    <source>
        <dbReference type="ARBA" id="ARBA00006484"/>
    </source>
</evidence>
<proteinExistence type="inferred from homology"/>
<dbReference type="RefSeq" id="XP_033399224.1">
    <property type="nucleotide sequence ID" value="XM_033545493.1"/>
</dbReference>
<accession>A0A6A6BH90</accession>
<dbReference type="InterPro" id="IPR036291">
    <property type="entry name" value="NAD(P)-bd_dom_sf"/>
</dbReference>
<dbReference type="InterPro" id="IPR002347">
    <property type="entry name" value="SDR_fam"/>
</dbReference>
<dbReference type="SUPFAM" id="SSF51735">
    <property type="entry name" value="NAD(P)-binding Rossmann-fold domains"/>
    <property type="match status" value="1"/>
</dbReference>
<dbReference type="GeneID" id="54303001"/>
<reference evidence="3" key="1">
    <citation type="journal article" date="2020" name="Stud. Mycol.">
        <title>101 Dothideomycetes genomes: a test case for predicting lifestyles and emergence of pathogens.</title>
        <authorList>
            <person name="Haridas S."/>
            <person name="Albert R."/>
            <person name="Binder M."/>
            <person name="Bloem J."/>
            <person name="Labutti K."/>
            <person name="Salamov A."/>
            <person name="Andreopoulos B."/>
            <person name="Baker S."/>
            <person name="Barry K."/>
            <person name="Bills G."/>
            <person name="Bluhm B."/>
            <person name="Cannon C."/>
            <person name="Castanera R."/>
            <person name="Culley D."/>
            <person name="Daum C."/>
            <person name="Ezra D."/>
            <person name="Gonzalez J."/>
            <person name="Henrissat B."/>
            <person name="Kuo A."/>
            <person name="Liang C."/>
            <person name="Lipzen A."/>
            <person name="Lutzoni F."/>
            <person name="Magnuson J."/>
            <person name="Mondo S."/>
            <person name="Nolan M."/>
            <person name="Ohm R."/>
            <person name="Pangilinan J."/>
            <person name="Park H.-J."/>
            <person name="Ramirez L."/>
            <person name="Alfaro M."/>
            <person name="Sun H."/>
            <person name="Tritt A."/>
            <person name="Yoshinaga Y."/>
            <person name="Zwiers L.-H."/>
            <person name="Turgeon B."/>
            <person name="Goodwin S."/>
            <person name="Spatafora J."/>
            <person name="Crous P."/>
            <person name="Grigoriev I."/>
        </authorList>
    </citation>
    <scope>NUCLEOTIDE SEQUENCE</scope>
    <source>
        <strain evidence="3">CBS 121167</strain>
    </source>
</reference>
<dbReference type="EMBL" id="ML995482">
    <property type="protein sequence ID" value="KAF2143512.1"/>
    <property type="molecule type" value="Genomic_DNA"/>
</dbReference>
<gene>
    <name evidence="3" type="ORF">K452DRAFT_347419</name>
</gene>
<dbReference type="GO" id="GO:0016491">
    <property type="term" value="F:oxidoreductase activity"/>
    <property type="evidence" value="ECO:0007669"/>
    <property type="project" value="UniProtKB-KW"/>
</dbReference>
<dbReference type="AlphaFoldDB" id="A0A6A6BH90"/>
<dbReference type="PANTHER" id="PTHR43669:SF4">
    <property type="entry name" value="SHORT-CHAIN DEHYDROGENASE"/>
    <property type="match status" value="1"/>
</dbReference>
<evidence type="ECO:0000256" key="2">
    <source>
        <dbReference type="ARBA" id="ARBA00023002"/>
    </source>
</evidence>
<keyword evidence="2" id="KW-0560">Oxidoreductase</keyword>
<dbReference type="OrthoDB" id="5336600at2759"/>
<evidence type="ECO:0000313" key="3">
    <source>
        <dbReference type="EMBL" id="KAF2143512.1"/>
    </source>
</evidence>
<dbReference type="Proteomes" id="UP000799438">
    <property type="component" value="Unassembled WGS sequence"/>
</dbReference>
<dbReference type="Gene3D" id="3.40.50.720">
    <property type="entry name" value="NAD(P)-binding Rossmann-like Domain"/>
    <property type="match status" value="1"/>
</dbReference>
<evidence type="ECO:0000313" key="4">
    <source>
        <dbReference type="Proteomes" id="UP000799438"/>
    </source>
</evidence>
<keyword evidence="4" id="KW-1185">Reference proteome</keyword>
<comment type="similarity">
    <text evidence="1">Belongs to the short-chain dehydrogenases/reductases (SDR) family.</text>
</comment>
<protein>
    <recommendedName>
        <fullName evidence="5">NAD-dependent epimerase/dehydratase domain-containing protein</fullName>
    </recommendedName>
</protein>
<sequence length="228" mass="24498">MAQNKTVLIFGSGASIGASTAKLFPSKGYGVPQRRRHRLTAAPSLEHHHVQADLTQLRVVAEAFDTVKQKFGSAPSIVIYNAYGMHLTAEDDPLSVSLLDFKADLAVNISSAYHAAQLATEGFKSLPPDVPKTFIYTGNGLDSSPQPMLLTLGVGKSAMAHTIECAATAYAGKGWTFYYVDERLEDGNLQEALLAGKRIRHGSGNSAKTVDKTLLDTFVAGFGHKEFN</sequence>
<name>A0A6A6BH90_9PEZI</name>